<reference evidence="1 2" key="1">
    <citation type="journal article" date="2016" name="Nat. Commun.">
        <title>Thousands of microbial genomes shed light on interconnected biogeochemical processes in an aquifer system.</title>
        <authorList>
            <person name="Anantharaman K."/>
            <person name="Brown C.T."/>
            <person name="Hug L.A."/>
            <person name="Sharon I."/>
            <person name="Castelle C.J."/>
            <person name="Probst A.J."/>
            <person name="Thomas B.C."/>
            <person name="Singh A."/>
            <person name="Wilkins M.J."/>
            <person name="Karaoz U."/>
            <person name="Brodie E.L."/>
            <person name="Williams K.H."/>
            <person name="Hubbard S.S."/>
            <person name="Banfield J.F."/>
        </authorList>
    </citation>
    <scope>NUCLEOTIDE SEQUENCE [LARGE SCALE GENOMIC DNA]</scope>
</reference>
<dbReference type="STRING" id="1802583.A2311_02420"/>
<gene>
    <name evidence="1" type="ORF">A2311_02420</name>
</gene>
<name>A0A1F4TUH1_UNCSA</name>
<sequence length="327" mass="36147">MVEACRLSPAAQKILQLKGGWRLMKTTTKHLDIPLEERLAGLRGCQIPSLNDPATFADRLFLLEERLGTCHALLVGLLVACGHAQPEELCAGFTLFEQALSNVKAALDMETYTKLHPWTISGYVTKRVGFDSANSTGVNLDSRPANSTWVMLHQLAEQQSLTPIPHIISDCTTQAPLVALFTLGLGLPTAEARVYPSVHPLAVFDFPKQAYMFHWNGLYPDTRYFPPKTTEPGFAHPLSFVATHLAWQTNRCVVRHQGALSSEEIALVRLKLACAEGLNPFNEIIPETYRWLARLAGDVELENLEDARLKALEELGYNGFTCAVLPG</sequence>
<dbReference type="EMBL" id="MEUF01000015">
    <property type="protein sequence ID" value="OGC36375.1"/>
    <property type="molecule type" value="Genomic_DNA"/>
</dbReference>
<evidence type="ECO:0000313" key="1">
    <source>
        <dbReference type="EMBL" id="OGC36375.1"/>
    </source>
</evidence>
<protein>
    <submittedName>
        <fullName evidence="1">Uncharacterized protein</fullName>
    </submittedName>
</protein>
<evidence type="ECO:0000313" key="2">
    <source>
        <dbReference type="Proteomes" id="UP000178951"/>
    </source>
</evidence>
<accession>A0A1F4TUH1</accession>
<comment type="caution">
    <text evidence="1">The sequence shown here is derived from an EMBL/GenBank/DDBJ whole genome shotgun (WGS) entry which is preliminary data.</text>
</comment>
<dbReference type="AlphaFoldDB" id="A0A1F4TUH1"/>
<dbReference type="Proteomes" id="UP000178951">
    <property type="component" value="Unassembled WGS sequence"/>
</dbReference>
<organism evidence="1 2">
    <name type="scientific">candidate division WOR-1 bacterium RIFOXYB2_FULL_48_7</name>
    <dbReference type="NCBI Taxonomy" id="1802583"/>
    <lineage>
        <taxon>Bacteria</taxon>
        <taxon>Bacillati</taxon>
        <taxon>Saganbacteria</taxon>
    </lineage>
</organism>
<proteinExistence type="predicted"/>